<protein>
    <submittedName>
        <fullName evidence="1">Unannotated protein</fullName>
    </submittedName>
</protein>
<dbReference type="EMBL" id="CAEZUF010000068">
    <property type="protein sequence ID" value="CAB4594705.1"/>
    <property type="molecule type" value="Genomic_DNA"/>
</dbReference>
<organism evidence="1">
    <name type="scientific">freshwater metagenome</name>
    <dbReference type="NCBI Taxonomy" id="449393"/>
    <lineage>
        <taxon>unclassified sequences</taxon>
        <taxon>metagenomes</taxon>
        <taxon>ecological metagenomes</taxon>
    </lineage>
</organism>
<dbReference type="Gene3D" id="2.70.98.10">
    <property type="match status" value="1"/>
</dbReference>
<dbReference type="SUPFAM" id="SSF74650">
    <property type="entry name" value="Galactose mutarotase-like"/>
    <property type="match status" value="1"/>
</dbReference>
<name>A0A6J6G6L4_9ZZZZ</name>
<sequence length="321" mass="36247">MGIKINSEPYLGLDSVVMENNLLRIRVVPELGCKIVEIYDLENKHEWLWRDKSRPIMLAQYGDAYDSYDISGFDECFPNIGISKHPDNDEVKLPDHGEIWSLPWKIADSAVNFSASVTGKLFNYRFTRKISLEGRKITLSYSVSNNGDSEFKYMWSAHPLFKIDEDMQIEISGNPKMLKEFGYGGRIGEDGEAWYGGHLTEHTWPKVVGSDGNLNDMSKVSLAKILTDKVVLDAPIDGVVKLKKLKSGRVLTMKFAPTEIPYLGICYNFGAWPLTGEPATWVALEPTTGRTDRLDECMKLGSANILKARESKTWQLELEIN</sequence>
<proteinExistence type="predicted"/>
<dbReference type="GO" id="GO:0016853">
    <property type="term" value="F:isomerase activity"/>
    <property type="evidence" value="ECO:0007669"/>
    <property type="project" value="InterPro"/>
</dbReference>
<dbReference type="GO" id="GO:0030246">
    <property type="term" value="F:carbohydrate binding"/>
    <property type="evidence" value="ECO:0007669"/>
    <property type="project" value="InterPro"/>
</dbReference>
<gene>
    <name evidence="1" type="ORF">UFOPK1791_00762</name>
</gene>
<dbReference type="GO" id="GO:0005975">
    <property type="term" value="P:carbohydrate metabolic process"/>
    <property type="evidence" value="ECO:0007669"/>
    <property type="project" value="InterPro"/>
</dbReference>
<reference evidence="1" key="1">
    <citation type="submission" date="2020-05" db="EMBL/GenBank/DDBJ databases">
        <authorList>
            <person name="Chiriac C."/>
            <person name="Salcher M."/>
            <person name="Ghai R."/>
            <person name="Kavagutti S V."/>
        </authorList>
    </citation>
    <scope>NUCLEOTIDE SEQUENCE</scope>
</reference>
<accession>A0A6J6G6L4</accession>
<dbReference type="AlphaFoldDB" id="A0A6J6G6L4"/>
<evidence type="ECO:0000313" key="1">
    <source>
        <dbReference type="EMBL" id="CAB4594705.1"/>
    </source>
</evidence>
<dbReference type="InterPro" id="IPR011013">
    <property type="entry name" value="Gal_mutarotase_sf_dom"/>
</dbReference>
<dbReference type="InterPro" id="IPR014718">
    <property type="entry name" value="GH-type_carb-bd"/>
</dbReference>